<keyword evidence="3" id="KW-1185">Reference proteome</keyword>
<feature type="compositionally biased region" description="Polar residues" evidence="1">
    <location>
        <begin position="358"/>
        <end position="373"/>
    </location>
</feature>
<reference evidence="2" key="1">
    <citation type="journal article" date="2020" name="Stud. Mycol.">
        <title>101 Dothideomycetes genomes: a test case for predicting lifestyles and emergence of pathogens.</title>
        <authorList>
            <person name="Haridas S."/>
            <person name="Albert R."/>
            <person name="Binder M."/>
            <person name="Bloem J."/>
            <person name="Labutti K."/>
            <person name="Salamov A."/>
            <person name="Andreopoulos B."/>
            <person name="Baker S."/>
            <person name="Barry K."/>
            <person name="Bills G."/>
            <person name="Bluhm B."/>
            <person name="Cannon C."/>
            <person name="Castanera R."/>
            <person name="Culley D."/>
            <person name="Daum C."/>
            <person name="Ezra D."/>
            <person name="Gonzalez J."/>
            <person name="Henrissat B."/>
            <person name="Kuo A."/>
            <person name="Liang C."/>
            <person name="Lipzen A."/>
            <person name="Lutzoni F."/>
            <person name="Magnuson J."/>
            <person name="Mondo S."/>
            <person name="Nolan M."/>
            <person name="Ohm R."/>
            <person name="Pangilinan J."/>
            <person name="Park H.-J."/>
            <person name="Ramirez L."/>
            <person name="Alfaro M."/>
            <person name="Sun H."/>
            <person name="Tritt A."/>
            <person name="Yoshinaga Y."/>
            <person name="Zwiers L.-H."/>
            <person name="Turgeon B."/>
            <person name="Goodwin S."/>
            <person name="Spatafora J."/>
            <person name="Crous P."/>
            <person name="Grigoriev I."/>
        </authorList>
    </citation>
    <scope>NUCLEOTIDE SEQUENCE</scope>
    <source>
        <strain evidence="2">CBS 122368</strain>
    </source>
</reference>
<name>A0A6A6IVE0_9PLEO</name>
<dbReference type="OrthoDB" id="5419928at2759"/>
<feature type="compositionally biased region" description="Basic and acidic residues" evidence="1">
    <location>
        <begin position="510"/>
        <end position="524"/>
    </location>
</feature>
<feature type="region of interest" description="Disordered" evidence="1">
    <location>
        <begin position="326"/>
        <end position="375"/>
    </location>
</feature>
<dbReference type="Proteomes" id="UP000800094">
    <property type="component" value="Unassembled WGS sequence"/>
</dbReference>
<proteinExistence type="predicted"/>
<feature type="region of interest" description="Disordered" evidence="1">
    <location>
        <begin position="421"/>
        <end position="535"/>
    </location>
</feature>
<feature type="compositionally biased region" description="Low complexity" evidence="1">
    <location>
        <begin position="64"/>
        <end position="76"/>
    </location>
</feature>
<evidence type="ECO:0000313" key="2">
    <source>
        <dbReference type="EMBL" id="KAF2254047.1"/>
    </source>
</evidence>
<organism evidence="2 3">
    <name type="scientific">Trematosphaeria pertusa</name>
    <dbReference type="NCBI Taxonomy" id="390896"/>
    <lineage>
        <taxon>Eukaryota</taxon>
        <taxon>Fungi</taxon>
        <taxon>Dikarya</taxon>
        <taxon>Ascomycota</taxon>
        <taxon>Pezizomycotina</taxon>
        <taxon>Dothideomycetes</taxon>
        <taxon>Pleosporomycetidae</taxon>
        <taxon>Pleosporales</taxon>
        <taxon>Massarineae</taxon>
        <taxon>Trematosphaeriaceae</taxon>
        <taxon>Trematosphaeria</taxon>
    </lineage>
</organism>
<dbReference type="AlphaFoldDB" id="A0A6A6IVE0"/>
<evidence type="ECO:0000256" key="1">
    <source>
        <dbReference type="SAM" id="MobiDB-lite"/>
    </source>
</evidence>
<dbReference type="RefSeq" id="XP_033689051.1">
    <property type="nucleotide sequence ID" value="XM_033835317.1"/>
</dbReference>
<dbReference type="GeneID" id="54588647"/>
<sequence>MATQLSVDQVLRLTERELIQFVKQNITNEGGTWNISNIVDWEDVSQAKSELLSEKLLGSPVRHTTTQSPSPSRSPTVEPTENATQDYQTKCYQALLDDGCRPLFPISLLPQVSANADAYYDLLRPWTRYPDMLSPEDWEVFSRQLRRWKEFRTWQLGNRRQTVGFSEYLDEQRREFERMGAAEFAAQPIFEQTVRQQWEGEYGHGQQQPGGDDAEAVLSRYAEAARRLLIDCGFVQPFQLHPDPKQQDQWTTYVEYLAFECFWLGRLARSAQKLRLQHDAEWEGLVKADVVKPLGACDDLRSTEVEDMRGRELERAARAARSFTAVTGTTATDTAATDMVKETRTQPTRKPRARRGQQPPSHTQKSLQSSQSPIDDIARRNDLVNEYVHDTQKYQTAKAEVDYQQRRVEWVQSEIGKIMAEQRAAGKSGSTIGAKSRKRKPIHDADLKPPVGKHKRTDETKETVVDGRSDYSRTTRSKKRKLATDEETQGPQLKTEEKVAGEIDGPGTKAGKDRRVSTKLDRWKNQGKSLHNTSLCSSLVLQEIRRCRAKKSGRVPRRKAEG</sequence>
<accession>A0A6A6IVE0</accession>
<dbReference type="EMBL" id="ML987191">
    <property type="protein sequence ID" value="KAF2254047.1"/>
    <property type="molecule type" value="Genomic_DNA"/>
</dbReference>
<feature type="compositionally biased region" description="Low complexity" evidence="1">
    <location>
        <begin position="326"/>
        <end position="337"/>
    </location>
</feature>
<feature type="region of interest" description="Disordered" evidence="1">
    <location>
        <begin position="59"/>
        <end position="83"/>
    </location>
</feature>
<feature type="compositionally biased region" description="Polar residues" evidence="1">
    <location>
        <begin position="526"/>
        <end position="535"/>
    </location>
</feature>
<feature type="compositionally biased region" description="Basic and acidic residues" evidence="1">
    <location>
        <begin position="456"/>
        <end position="473"/>
    </location>
</feature>
<evidence type="ECO:0008006" key="4">
    <source>
        <dbReference type="Google" id="ProtNLM"/>
    </source>
</evidence>
<evidence type="ECO:0000313" key="3">
    <source>
        <dbReference type="Proteomes" id="UP000800094"/>
    </source>
</evidence>
<protein>
    <recommendedName>
        <fullName evidence="4">Ankyrin 2,3/unc44</fullName>
    </recommendedName>
</protein>
<gene>
    <name evidence="2" type="ORF">BU26DRAFT_602057</name>
</gene>